<reference evidence="7 8" key="1">
    <citation type="submission" date="2019-08" db="EMBL/GenBank/DDBJ databases">
        <title>Archangium and Cystobacter genomes.</title>
        <authorList>
            <person name="Chen I.-C.K."/>
            <person name="Wielgoss S."/>
        </authorList>
    </citation>
    <scope>NUCLEOTIDE SEQUENCE [LARGE SCALE GENOMIC DNA]</scope>
    <source>
        <strain evidence="7 8">Cbm 6</strain>
    </source>
</reference>
<evidence type="ECO:0000313" key="8">
    <source>
        <dbReference type="Proteomes" id="UP001611383"/>
    </source>
</evidence>
<dbReference type="PANTHER" id="PTHR43409">
    <property type="entry name" value="ANAEROBIC MAGNESIUM-PROTOPORPHYRIN IX MONOMETHYL ESTER CYCLASE-RELATED"/>
    <property type="match status" value="1"/>
</dbReference>
<evidence type="ECO:0000256" key="3">
    <source>
        <dbReference type="ARBA" id="ARBA00022723"/>
    </source>
</evidence>
<keyword evidence="8" id="KW-1185">Reference proteome</keyword>
<name>A0ABY9WUW7_9BACT</name>
<dbReference type="Gene3D" id="3.40.50.280">
    <property type="entry name" value="Cobalamin-binding domain"/>
    <property type="match status" value="1"/>
</dbReference>
<evidence type="ECO:0000256" key="1">
    <source>
        <dbReference type="ARBA" id="ARBA00001966"/>
    </source>
</evidence>
<keyword evidence="5" id="KW-0411">Iron-sulfur</keyword>
<dbReference type="Proteomes" id="UP001611383">
    <property type="component" value="Chromosome"/>
</dbReference>
<dbReference type="EMBL" id="CP043494">
    <property type="protein sequence ID" value="WNG45757.1"/>
    <property type="molecule type" value="Genomic_DNA"/>
</dbReference>
<dbReference type="Pfam" id="PF02310">
    <property type="entry name" value="B12-binding"/>
    <property type="match status" value="1"/>
</dbReference>
<dbReference type="InterPro" id="IPR013785">
    <property type="entry name" value="Aldolase_TIM"/>
</dbReference>
<dbReference type="PANTHER" id="PTHR43409:SF7">
    <property type="entry name" value="BLL1977 PROTEIN"/>
    <property type="match status" value="1"/>
</dbReference>
<keyword evidence="2" id="KW-0949">S-adenosyl-L-methionine</keyword>
<evidence type="ECO:0000259" key="6">
    <source>
        <dbReference type="SMART" id="SM00729"/>
    </source>
</evidence>
<sequence>MKEKVVVLMPKLGHTTGEMPHMRNPPKNYMPGQMLYYLYTACRNLGCDVKVIDVNWSIDPFQEVMDFGPDKLLISTATPTFQGTLDAMSTLRARGYHKPIFVGGPHVSLNAGMRDWLLPPLEGVTYIPLIKSSSTFDWVPTVFPERTQFEVLGMPDAEARKYIVERLTQETGKEPNLTRLEPYLFSYFVPSMDWVRETYHGDHIRPEMKQVPFRHSIITSIGCSKTCSFCGNPYIYRIGFKSKEVVRDILRDFKRNGVDRLSVADMFFVMHMPHTQDMMDVFKEEGMQYSMQTCLENLTDELFVELKASGLRKCLVGIENPVSYSVGKRVEMNKLRWLLDTVQKLELEGAKLSYIVGLPGVELEHDLALLDHVVTEILSRNHPLEDLQVNLYTPYRPEGDSVYFPYGEEPPPHKPDMLKIQILNRIPFSYWGSFPVGIASGKDFWRQLVLCDLIYDQVYADFREVYLGVREQYVAEIRATYPSLALHIPTFEDSRSVFSKAMRRRSVLEKAIGNDEGRGRRVAPPMLAVGGAA</sequence>
<dbReference type="SFLD" id="SFLDS00029">
    <property type="entry name" value="Radical_SAM"/>
    <property type="match status" value="1"/>
</dbReference>
<dbReference type="SFLD" id="SFLDG01082">
    <property type="entry name" value="B12-binding_domain_containing"/>
    <property type="match status" value="1"/>
</dbReference>
<gene>
    <name evidence="7" type="ORF">F0U60_17805</name>
</gene>
<dbReference type="InterPro" id="IPR051198">
    <property type="entry name" value="BchE-like"/>
</dbReference>
<keyword evidence="4" id="KW-0408">Iron</keyword>
<evidence type="ECO:0000313" key="7">
    <source>
        <dbReference type="EMBL" id="WNG45757.1"/>
    </source>
</evidence>
<dbReference type="Pfam" id="PF04055">
    <property type="entry name" value="Radical_SAM"/>
    <property type="match status" value="1"/>
</dbReference>
<dbReference type="InterPro" id="IPR007197">
    <property type="entry name" value="rSAM"/>
</dbReference>
<evidence type="ECO:0000256" key="2">
    <source>
        <dbReference type="ARBA" id="ARBA00022691"/>
    </source>
</evidence>
<organism evidence="7 8">
    <name type="scientific">Archangium minus</name>
    <dbReference type="NCBI Taxonomy" id="83450"/>
    <lineage>
        <taxon>Bacteria</taxon>
        <taxon>Pseudomonadati</taxon>
        <taxon>Myxococcota</taxon>
        <taxon>Myxococcia</taxon>
        <taxon>Myxococcales</taxon>
        <taxon>Cystobacterineae</taxon>
        <taxon>Archangiaceae</taxon>
        <taxon>Archangium</taxon>
    </lineage>
</organism>
<proteinExistence type="predicted"/>
<dbReference type="InterPro" id="IPR006158">
    <property type="entry name" value="Cobalamin-bd"/>
</dbReference>
<dbReference type="InterPro" id="IPR058240">
    <property type="entry name" value="rSAM_sf"/>
</dbReference>
<keyword evidence="3" id="KW-0479">Metal-binding</keyword>
<dbReference type="SUPFAM" id="SSF52242">
    <property type="entry name" value="Cobalamin (vitamin B12)-binding domain"/>
    <property type="match status" value="1"/>
</dbReference>
<dbReference type="Gene3D" id="3.20.20.70">
    <property type="entry name" value="Aldolase class I"/>
    <property type="match status" value="1"/>
</dbReference>
<feature type="domain" description="Elp3/MiaA/NifB-like radical SAM core" evidence="6">
    <location>
        <begin position="213"/>
        <end position="423"/>
    </location>
</feature>
<evidence type="ECO:0000256" key="5">
    <source>
        <dbReference type="ARBA" id="ARBA00023014"/>
    </source>
</evidence>
<protein>
    <submittedName>
        <fullName evidence="7">Radical SAM protein</fullName>
    </submittedName>
</protein>
<dbReference type="InterPro" id="IPR036724">
    <property type="entry name" value="Cobalamin-bd_sf"/>
</dbReference>
<dbReference type="InterPro" id="IPR006638">
    <property type="entry name" value="Elp3/MiaA/NifB-like_rSAM"/>
</dbReference>
<dbReference type="SMART" id="SM00729">
    <property type="entry name" value="Elp3"/>
    <property type="match status" value="1"/>
</dbReference>
<dbReference type="SUPFAM" id="SSF102114">
    <property type="entry name" value="Radical SAM enzymes"/>
    <property type="match status" value="1"/>
</dbReference>
<dbReference type="RefSeq" id="WP_395821223.1">
    <property type="nucleotide sequence ID" value="NZ_CP043494.1"/>
</dbReference>
<comment type="cofactor">
    <cofactor evidence="1">
        <name>[4Fe-4S] cluster</name>
        <dbReference type="ChEBI" id="CHEBI:49883"/>
    </cofactor>
</comment>
<accession>A0ABY9WUW7</accession>
<evidence type="ECO:0000256" key="4">
    <source>
        <dbReference type="ARBA" id="ARBA00023004"/>
    </source>
</evidence>